<dbReference type="InterPro" id="IPR006340">
    <property type="entry name" value="DUF436"/>
</dbReference>
<reference evidence="3" key="1">
    <citation type="submission" date="2016-10" db="EMBL/GenBank/DDBJ databases">
        <authorList>
            <person name="Varghese N."/>
            <person name="Submissions S."/>
        </authorList>
    </citation>
    <scope>NUCLEOTIDE SEQUENCE [LARGE SCALE GENOMIC DNA]</scope>
    <source>
        <strain evidence="3">S7</strain>
    </source>
</reference>
<dbReference type="EMBL" id="FOXD01000025">
    <property type="protein sequence ID" value="SFQ27884.1"/>
    <property type="molecule type" value="Genomic_DNA"/>
</dbReference>
<evidence type="ECO:0000313" key="2">
    <source>
        <dbReference type="EMBL" id="SFQ27884.1"/>
    </source>
</evidence>
<sequence>MGLEVYRPPHRNPEAAIVTLRRGNVLRVHLFSKNKPDVVCFREEVIGMTHDIKEWQTSLQACLDALRERITLDEDRLLVIGASTSEVTGGRIGTAGSEEAAEALYDVLAFFQQDTGVHLAYQGCEHINRALVMERAAAARFGGEEVAVVPHRRAGGAMASHAYVSLTDPVVVEHIRADAGIDIGDTFIGMHLKHVAVPIRGSVDRVGNAHVTMAVTRPKLIGGARALYPESE</sequence>
<keyword evidence="3" id="KW-1185">Reference proteome</keyword>
<comment type="similarity">
    <text evidence="1">Belongs to the UPF0340 family.</text>
</comment>
<dbReference type="AlphaFoldDB" id="A0A1I5X7H3"/>
<organism evidence="2 3">
    <name type="scientific">Salibacterium halotolerans</name>
    <dbReference type="NCBI Taxonomy" id="1884432"/>
    <lineage>
        <taxon>Bacteria</taxon>
        <taxon>Bacillati</taxon>
        <taxon>Bacillota</taxon>
        <taxon>Bacilli</taxon>
        <taxon>Bacillales</taxon>
        <taxon>Bacillaceae</taxon>
    </lineage>
</organism>
<dbReference type="Proteomes" id="UP000198892">
    <property type="component" value="Unassembled WGS sequence"/>
</dbReference>
<dbReference type="Gene3D" id="3.40.50.10360">
    <property type="entry name" value="Hypothetical protein TT1679"/>
    <property type="match status" value="1"/>
</dbReference>
<gene>
    <name evidence="2" type="ORF">SAMN05518683_12544</name>
</gene>
<dbReference type="NCBIfam" id="TIGR01440">
    <property type="entry name" value="TIGR01440 family protein"/>
    <property type="match status" value="1"/>
</dbReference>
<dbReference type="HAMAP" id="MF_00800">
    <property type="entry name" value="UPF0340"/>
    <property type="match status" value="1"/>
</dbReference>
<dbReference type="InterPro" id="IPR028345">
    <property type="entry name" value="Antibiotic_NAT-like"/>
</dbReference>
<accession>A0A1I5X7H3</accession>
<proteinExistence type="inferred from homology"/>
<dbReference type="STRING" id="1884432.SAMN05518683_12544"/>
<protein>
    <recommendedName>
        <fullName evidence="1">UPF0340 protein SAMN05518683_12544</fullName>
    </recommendedName>
</protein>
<dbReference type="Pfam" id="PF04260">
    <property type="entry name" value="DUF436"/>
    <property type="match status" value="1"/>
</dbReference>
<evidence type="ECO:0000256" key="1">
    <source>
        <dbReference type="HAMAP-Rule" id="MF_00800"/>
    </source>
</evidence>
<name>A0A1I5X7H3_9BACI</name>
<evidence type="ECO:0000313" key="3">
    <source>
        <dbReference type="Proteomes" id="UP000198892"/>
    </source>
</evidence>
<dbReference type="SUPFAM" id="SSF110710">
    <property type="entry name" value="TTHA0583/YokD-like"/>
    <property type="match status" value="1"/>
</dbReference>